<gene>
    <name evidence="1" type="ORF">ADJ77_01925</name>
</gene>
<dbReference type="KEGG" id="pfus:ADJ77_01925"/>
<evidence type="ECO:0000313" key="1">
    <source>
        <dbReference type="EMBL" id="AKU68626.1"/>
    </source>
</evidence>
<organism evidence="1 2">
    <name type="scientific">Prevotella fusca JCM 17724</name>
    <dbReference type="NCBI Taxonomy" id="1236517"/>
    <lineage>
        <taxon>Bacteria</taxon>
        <taxon>Pseudomonadati</taxon>
        <taxon>Bacteroidota</taxon>
        <taxon>Bacteroidia</taxon>
        <taxon>Bacteroidales</taxon>
        <taxon>Prevotellaceae</taxon>
        <taxon>Prevotella</taxon>
    </lineage>
</organism>
<name>A0A0K1NIW9_9BACT</name>
<proteinExistence type="predicted"/>
<accession>A0A0K1NIW9</accession>
<reference evidence="1 2" key="1">
    <citation type="submission" date="2015-07" db="EMBL/GenBank/DDBJ databases">
        <authorList>
            <person name="Noorani M."/>
        </authorList>
    </citation>
    <scope>NUCLEOTIDE SEQUENCE [LARGE SCALE GENOMIC DNA]</scope>
    <source>
        <strain evidence="1 2">W1435</strain>
    </source>
</reference>
<dbReference type="AlphaFoldDB" id="A0A0K1NIW9"/>
<dbReference type="EMBL" id="CP012074">
    <property type="protein sequence ID" value="AKU68626.1"/>
    <property type="molecule type" value="Genomic_DNA"/>
</dbReference>
<protein>
    <submittedName>
        <fullName evidence="1">Uncharacterized protein</fullName>
    </submittedName>
</protein>
<sequence>MIFQPVVCGFQSINMKRFSASEGDNKVGSQDRLGYAFCLINNFGSSDKAVREVSTHLTDEPKYSFNHKQTPQNTSMQPSDYQPVAKLQNYQCLIAFQLTPFKRSIKP</sequence>
<dbReference type="Proteomes" id="UP000060345">
    <property type="component" value="Chromosome 1"/>
</dbReference>
<evidence type="ECO:0000313" key="2">
    <source>
        <dbReference type="Proteomes" id="UP000060345"/>
    </source>
</evidence>